<dbReference type="Pfam" id="PF16344">
    <property type="entry name" value="FecR_C"/>
    <property type="match status" value="1"/>
</dbReference>
<evidence type="ECO:0000259" key="3">
    <source>
        <dbReference type="Pfam" id="PF16344"/>
    </source>
</evidence>
<organism evidence="4 5">
    <name type="scientific">Niabella yanshanensis</name>
    <dbReference type="NCBI Taxonomy" id="577386"/>
    <lineage>
        <taxon>Bacteria</taxon>
        <taxon>Pseudomonadati</taxon>
        <taxon>Bacteroidota</taxon>
        <taxon>Chitinophagia</taxon>
        <taxon>Chitinophagales</taxon>
        <taxon>Chitinophagaceae</taxon>
        <taxon>Niabella</taxon>
    </lineage>
</organism>
<dbReference type="InterPro" id="IPR012373">
    <property type="entry name" value="Ferrdict_sens_TM"/>
</dbReference>
<feature type="domain" description="FecR protein" evidence="2">
    <location>
        <begin position="128"/>
        <end position="219"/>
    </location>
</feature>
<keyword evidence="1" id="KW-0812">Transmembrane</keyword>
<keyword evidence="1" id="KW-0472">Membrane</keyword>
<dbReference type="RefSeq" id="WP_114790407.1">
    <property type="nucleotide sequence ID" value="NZ_CP139960.1"/>
</dbReference>
<accession>A0ABZ0W266</accession>
<gene>
    <name evidence="4" type="ORF">U0035_14095</name>
</gene>
<reference evidence="4 5" key="1">
    <citation type="submission" date="2023-12" db="EMBL/GenBank/DDBJ databases">
        <title>Genome sequencing and assembly of bacterial species from a model synthetic community.</title>
        <authorList>
            <person name="Hogle S.L."/>
        </authorList>
    </citation>
    <scope>NUCLEOTIDE SEQUENCE [LARGE SCALE GENOMIC DNA]</scope>
    <source>
        <strain evidence="4 5">HAMBI_3031</strain>
    </source>
</reference>
<evidence type="ECO:0000313" key="5">
    <source>
        <dbReference type="Proteomes" id="UP001325680"/>
    </source>
</evidence>
<dbReference type="Proteomes" id="UP001325680">
    <property type="component" value="Chromosome"/>
</dbReference>
<dbReference type="PANTHER" id="PTHR30273:SF2">
    <property type="entry name" value="PROTEIN FECR"/>
    <property type="match status" value="1"/>
</dbReference>
<dbReference type="InterPro" id="IPR006860">
    <property type="entry name" value="FecR"/>
</dbReference>
<feature type="transmembrane region" description="Helical" evidence="1">
    <location>
        <begin position="94"/>
        <end position="114"/>
    </location>
</feature>
<evidence type="ECO:0000259" key="2">
    <source>
        <dbReference type="Pfam" id="PF04773"/>
    </source>
</evidence>
<evidence type="ECO:0000313" key="4">
    <source>
        <dbReference type="EMBL" id="WQD36799.1"/>
    </source>
</evidence>
<dbReference type="Gene3D" id="3.55.50.30">
    <property type="match status" value="1"/>
</dbReference>
<dbReference type="InterPro" id="IPR032508">
    <property type="entry name" value="FecR_C"/>
</dbReference>
<dbReference type="EMBL" id="CP139960">
    <property type="protein sequence ID" value="WQD36799.1"/>
    <property type="molecule type" value="Genomic_DNA"/>
</dbReference>
<dbReference type="Pfam" id="PF04773">
    <property type="entry name" value="FecR"/>
    <property type="match status" value="1"/>
</dbReference>
<keyword evidence="1" id="KW-1133">Transmembrane helix</keyword>
<dbReference type="PIRSF" id="PIRSF018266">
    <property type="entry name" value="FecR"/>
    <property type="match status" value="1"/>
</dbReference>
<dbReference type="Gene3D" id="2.60.120.1440">
    <property type="match status" value="1"/>
</dbReference>
<proteinExistence type="predicted"/>
<name>A0ABZ0W266_9BACT</name>
<dbReference type="PANTHER" id="PTHR30273">
    <property type="entry name" value="PERIPLASMIC SIGNAL SENSOR AND SIGMA FACTOR ACTIVATOR FECR-RELATED"/>
    <property type="match status" value="1"/>
</dbReference>
<feature type="domain" description="Protein FecR C-terminal" evidence="3">
    <location>
        <begin position="279"/>
        <end position="346"/>
    </location>
</feature>
<keyword evidence="5" id="KW-1185">Reference proteome</keyword>
<sequence>MQEDRFFILFTRKLSGSASPAELEELEGILCKRSDLRFFFDELIKPASRNDKDLEQAEISYTSDVMNMQLRGLWDTNVYQPDKAIINKRARKKYLIPLAAVLLIAAGIGFTLLLKQKDAVLPVSNETATTRGSKSTVKLPDGTIVMLNANSSLKYDENFKTDKREVTLQGEAYFDVAHDSRRPFIIHTPAADIKVLGTVFNVRSFKNGDFETALIKGKVCVFLKNQAEGNFVLSPGQKLMVQAGTDKPGTRANASLVKIDSITVVDSLVAETSWTRDQLVFADKPLVEIAAELENIFDVKIIFKSNKNKQIRYNGSYNDTNLDEILEIINMSKPIKYYREKDTIFIE</sequence>
<protein>
    <submittedName>
        <fullName evidence="4">FecR domain-containing protein</fullName>
    </submittedName>
</protein>
<evidence type="ECO:0000256" key="1">
    <source>
        <dbReference type="SAM" id="Phobius"/>
    </source>
</evidence>